<reference evidence="3 4" key="1">
    <citation type="journal article" date="2022" name="Int. J. Syst. Evol. Microbiol.">
        <title>Noviherbaspirillum aridicola sp. nov., isolated from an arid soil in Pakistan.</title>
        <authorList>
            <person name="Khan I.U."/>
            <person name="Saqib M."/>
            <person name="Amin A."/>
            <person name="Hussain F."/>
            <person name="Li L."/>
            <person name="Liu Y.H."/>
            <person name="Fang B.Z."/>
            <person name="Ahmed I."/>
            <person name="Li W.J."/>
        </authorList>
    </citation>
    <scope>NUCLEOTIDE SEQUENCE [LARGE SCALE GENOMIC DNA]</scope>
    <source>
        <strain evidence="3 4">NCCP-691</strain>
    </source>
</reference>
<dbReference type="EMBL" id="BPMK01000001">
    <property type="protein sequence ID" value="GIZ50065.1"/>
    <property type="molecule type" value="Genomic_DNA"/>
</dbReference>
<proteinExistence type="predicted"/>
<dbReference type="Proteomes" id="UP000887222">
    <property type="component" value="Unassembled WGS sequence"/>
</dbReference>
<keyword evidence="4" id="KW-1185">Reference proteome</keyword>
<feature type="compositionally biased region" description="Basic and acidic residues" evidence="1">
    <location>
        <begin position="312"/>
        <end position="321"/>
    </location>
</feature>
<name>A0ABQ4PZZ0_9BURK</name>
<evidence type="ECO:0000313" key="4">
    <source>
        <dbReference type="Proteomes" id="UP000887222"/>
    </source>
</evidence>
<keyword evidence="2" id="KW-0812">Transmembrane</keyword>
<keyword evidence="2" id="KW-1133">Transmembrane helix</keyword>
<evidence type="ECO:0000256" key="1">
    <source>
        <dbReference type="SAM" id="MobiDB-lite"/>
    </source>
</evidence>
<evidence type="ECO:0008006" key="5">
    <source>
        <dbReference type="Google" id="ProtNLM"/>
    </source>
</evidence>
<evidence type="ECO:0000256" key="2">
    <source>
        <dbReference type="SAM" id="Phobius"/>
    </source>
</evidence>
<organism evidence="3 4">
    <name type="scientific">Noviherbaspirillum aridicola</name>
    <dbReference type="NCBI Taxonomy" id="2849687"/>
    <lineage>
        <taxon>Bacteria</taxon>
        <taxon>Pseudomonadati</taxon>
        <taxon>Pseudomonadota</taxon>
        <taxon>Betaproteobacteria</taxon>
        <taxon>Burkholderiales</taxon>
        <taxon>Oxalobacteraceae</taxon>
        <taxon>Noviherbaspirillum</taxon>
    </lineage>
</organism>
<protein>
    <recommendedName>
        <fullName evidence="5">DUF3618 domain-containing protein</fullName>
    </recommendedName>
</protein>
<feature type="compositionally biased region" description="Low complexity" evidence="1">
    <location>
        <begin position="165"/>
        <end position="175"/>
    </location>
</feature>
<feature type="region of interest" description="Disordered" evidence="1">
    <location>
        <begin position="312"/>
        <end position="337"/>
    </location>
</feature>
<feature type="transmembrane region" description="Helical" evidence="2">
    <location>
        <begin position="250"/>
        <end position="269"/>
    </location>
</feature>
<gene>
    <name evidence="3" type="ORF">NCCP691_00790</name>
</gene>
<accession>A0ABQ4PZZ0</accession>
<feature type="region of interest" description="Disordered" evidence="1">
    <location>
        <begin position="164"/>
        <end position="187"/>
    </location>
</feature>
<comment type="caution">
    <text evidence="3">The sequence shown here is derived from an EMBL/GenBank/DDBJ whole genome shotgun (WGS) entry which is preliminary data.</text>
</comment>
<feature type="compositionally biased region" description="Basic and acidic residues" evidence="1">
    <location>
        <begin position="69"/>
        <end position="80"/>
    </location>
</feature>
<feature type="region of interest" description="Disordered" evidence="1">
    <location>
        <begin position="1"/>
        <end position="91"/>
    </location>
</feature>
<feature type="compositionally biased region" description="Gly residues" evidence="1">
    <location>
        <begin position="327"/>
        <end position="337"/>
    </location>
</feature>
<feature type="compositionally biased region" description="Polar residues" evidence="1">
    <location>
        <begin position="1"/>
        <end position="10"/>
    </location>
</feature>
<keyword evidence="2" id="KW-0472">Membrane</keyword>
<evidence type="ECO:0000313" key="3">
    <source>
        <dbReference type="EMBL" id="GIZ50065.1"/>
    </source>
</evidence>
<dbReference type="RefSeq" id="WP_220806255.1">
    <property type="nucleotide sequence ID" value="NZ_BPMK01000001.1"/>
</dbReference>
<sequence length="337" mass="35618">MEDQNKTGQDNQHKGPISSGVAPGPGEHLLDPASPAFASARTDDAATGIGGGTNFVDTGNRSATAGGQDAREWRWPRSEDMQAGGARESGYGSRTMLDSVRNRVRGSQVAFLAGTVLAGFLLQRVMQVAPAQRLSWRGRASGYDADESLESEREYGLETAYAPETAGTTGTTGTIGATGGTGASSRMSALSGRMSQLGDRVKQAQGNARESLRATTEQARTRLQDMGERTKYQYSRARDRVGTMKEEQPLLIGALGVAIGAGLGAVLAMTRRENELMGDVRDKVVGKARQTAMQQMQSVKESAQRIADFAKQEAMHKKDELSASGIAGSGTTGQGAR</sequence>
<feature type="compositionally biased region" description="Polar residues" evidence="1">
    <location>
        <begin position="55"/>
        <end position="65"/>
    </location>
</feature>